<evidence type="ECO:0000313" key="3">
    <source>
        <dbReference type="Proteomes" id="UP000463388"/>
    </source>
</evidence>
<gene>
    <name evidence="2" type="ORF">GKZ27_03635</name>
</gene>
<feature type="transmembrane region" description="Helical" evidence="1">
    <location>
        <begin position="29"/>
        <end position="46"/>
    </location>
</feature>
<protein>
    <submittedName>
        <fullName evidence="2">Uncharacterized protein</fullName>
    </submittedName>
</protein>
<feature type="transmembrane region" description="Helical" evidence="1">
    <location>
        <begin position="7"/>
        <end position="23"/>
    </location>
</feature>
<name>A0A6N8JL04_9ACTN</name>
<comment type="caution">
    <text evidence="2">The sequence shown here is derived from an EMBL/GenBank/DDBJ whole genome shotgun (WGS) entry which is preliminary data.</text>
</comment>
<keyword evidence="1" id="KW-0472">Membrane</keyword>
<accession>A0A6N8JL04</accession>
<reference evidence="2 3" key="1">
    <citation type="submission" date="2019-12" db="EMBL/GenBank/DDBJ databases">
        <title>Microbes associate with the intestines of laboratory mice.</title>
        <authorList>
            <person name="Navarre W."/>
            <person name="Wong E."/>
        </authorList>
    </citation>
    <scope>NUCLEOTIDE SEQUENCE [LARGE SCALE GENOMIC DNA]</scope>
    <source>
        <strain evidence="2 3">NM66_B29</strain>
    </source>
</reference>
<sequence length="62" mass="6889">MKLSDRMLYALLALGAAGLAVLGFCPLDWLWAVATLLVIGTCAWILHSRCARQDEDEARSRR</sequence>
<dbReference type="RefSeq" id="WP_160345120.1">
    <property type="nucleotide sequence ID" value="NZ_WSRR01000005.1"/>
</dbReference>
<dbReference type="AlphaFoldDB" id="A0A6N8JL04"/>
<keyword evidence="1" id="KW-0812">Transmembrane</keyword>
<proteinExistence type="predicted"/>
<organism evidence="2 3">
    <name type="scientific">Adlercreutzia mucosicola</name>
    <dbReference type="NCBI Taxonomy" id="580026"/>
    <lineage>
        <taxon>Bacteria</taxon>
        <taxon>Bacillati</taxon>
        <taxon>Actinomycetota</taxon>
        <taxon>Coriobacteriia</taxon>
        <taxon>Eggerthellales</taxon>
        <taxon>Eggerthellaceae</taxon>
        <taxon>Adlercreutzia</taxon>
    </lineage>
</organism>
<evidence type="ECO:0000256" key="1">
    <source>
        <dbReference type="SAM" id="Phobius"/>
    </source>
</evidence>
<keyword evidence="3" id="KW-1185">Reference proteome</keyword>
<dbReference type="Proteomes" id="UP000463388">
    <property type="component" value="Unassembled WGS sequence"/>
</dbReference>
<dbReference type="EMBL" id="WSRR01000005">
    <property type="protein sequence ID" value="MVX60553.1"/>
    <property type="molecule type" value="Genomic_DNA"/>
</dbReference>
<evidence type="ECO:0000313" key="2">
    <source>
        <dbReference type="EMBL" id="MVX60553.1"/>
    </source>
</evidence>
<keyword evidence="1" id="KW-1133">Transmembrane helix</keyword>